<dbReference type="Pfam" id="PF10864">
    <property type="entry name" value="DUF2663"/>
    <property type="match status" value="1"/>
</dbReference>
<protein>
    <recommendedName>
        <fullName evidence="4">DUF2663 family protein</fullName>
    </recommendedName>
</protein>
<evidence type="ECO:0008006" key="4">
    <source>
        <dbReference type="Google" id="ProtNLM"/>
    </source>
</evidence>
<evidence type="ECO:0000313" key="3">
    <source>
        <dbReference type="Proteomes" id="UP000011747"/>
    </source>
</evidence>
<gene>
    <name evidence="2" type="ORF">HMPREF1015_00123</name>
</gene>
<dbReference type="RefSeq" id="WP_003355189.1">
    <property type="nucleotide sequence ID" value="NZ_JH414764.1"/>
</dbReference>
<dbReference type="InterPro" id="IPR020210">
    <property type="entry name" value="Uncharacterised_YpbF_TM"/>
</dbReference>
<comment type="caution">
    <text evidence="2">The sequence shown here is derived from an EMBL/GenBank/DDBJ whole genome shotgun (WGS) entry which is preliminary data.</text>
</comment>
<keyword evidence="1" id="KW-1133">Transmembrane helix</keyword>
<dbReference type="EMBL" id="ACWF01000154">
    <property type="protein sequence ID" value="EHL73899.1"/>
    <property type="molecule type" value="Genomic_DNA"/>
</dbReference>
<evidence type="ECO:0000256" key="1">
    <source>
        <dbReference type="SAM" id="Phobius"/>
    </source>
</evidence>
<keyword evidence="3" id="KW-1185">Reference proteome</keyword>
<dbReference type="HOGENOM" id="CLU_144626_0_0_9"/>
<dbReference type="PATRIC" id="fig|665952.3.peg.2995"/>
<keyword evidence="1" id="KW-0472">Membrane</keyword>
<organism evidence="2 3">
    <name type="scientific">Bacillus smithii 7_3_47FAA</name>
    <dbReference type="NCBI Taxonomy" id="665952"/>
    <lineage>
        <taxon>Bacteria</taxon>
        <taxon>Bacillati</taxon>
        <taxon>Bacillota</taxon>
        <taxon>Bacilli</taxon>
        <taxon>Bacillales</taxon>
        <taxon>Bacillaceae</taxon>
        <taxon>Bacillus</taxon>
    </lineage>
</organism>
<feature type="transmembrane region" description="Helical" evidence="1">
    <location>
        <begin position="38"/>
        <end position="56"/>
    </location>
</feature>
<keyword evidence="1" id="KW-0812">Transmembrane</keyword>
<name>G9QPA6_9BACI</name>
<dbReference type="GeneID" id="87582141"/>
<dbReference type="AlphaFoldDB" id="G9QPA6"/>
<feature type="transmembrane region" description="Helical" evidence="1">
    <location>
        <begin position="79"/>
        <end position="97"/>
    </location>
</feature>
<accession>G9QPA6</accession>
<sequence>MDSVLLMLDDGTDEATKQMLQNLIERKRKLDKLHKKQMFFLSLFFLYTFLFIYLFYKKLLIPYSDSAFQIISSFFDSRMMLLLLLAGAALLGAVKIFRDQKDKAEEEFHALRCEIIDKSKDLWKNDAWENRHKIFEMMERKFGINLYHESK</sequence>
<reference evidence="2 3" key="1">
    <citation type="submission" date="2011-09" db="EMBL/GenBank/DDBJ databases">
        <title>The Genome Sequence of Bacillus smithii 7_3_47FAA.</title>
        <authorList>
            <consortium name="The Broad Institute Genome Sequencing Platform"/>
            <person name="Earl A."/>
            <person name="Ward D."/>
            <person name="Feldgarden M."/>
            <person name="Gevers D."/>
            <person name="Daigneault M."/>
            <person name="Strauss J."/>
            <person name="Allen-Vercoe E."/>
            <person name="Young S.K."/>
            <person name="Zeng Q."/>
            <person name="Gargeya S."/>
            <person name="Fitzgerald M."/>
            <person name="Haas B."/>
            <person name="Abouelleil A."/>
            <person name="Alvarado L."/>
            <person name="Arachchi H.M."/>
            <person name="Berlin A."/>
            <person name="Brown A."/>
            <person name="Chapman S.B."/>
            <person name="Chen Z."/>
            <person name="Dunbar C."/>
            <person name="Freedman E."/>
            <person name="Gearin G."/>
            <person name="Goldberg J."/>
            <person name="Griggs A."/>
            <person name="Gujja S."/>
            <person name="Heiman D."/>
            <person name="Howarth C."/>
            <person name="Larson L."/>
            <person name="Lui A."/>
            <person name="MacDonald P.J.P."/>
            <person name="Montmayeur A."/>
            <person name="Murphy C."/>
            <person name="Neiman D."/>
            <person name="Pearson M."/>
            <person name="Priest M."/>
            <person name="Roberts A."/>
            <person name="Saif S."/>
            <person name="Shea T."/>
            <person name="Shenoy N."/>
            <person name="Sisk P."/>
            <person name="Stolte C."/>
            <person name="Sykes S."/>
            <person name="Wortman J."/>
            <person name="Nusbaum C."/>
            <person name="Birren B."/>
        </authorList>
    </citation>
    <scope>NUCLEOTIDE SEQUENCE [LARGE SCALE GENOMIC DNA]</scope>
    <source>
        <strain evidence="2 3">7_3_47FAA</strain>
    </source>
</reference>
<evidence type="ECO:0000313" key="2">
    <source>
        <dbReference type="EMBL" id="EHL73899.1"/>
    </source>
</evidence>
<proteinExistence type="predicted"/>
<dbReference type="Proteomes" id="UP000011747">
    <property type="component" value="Unassembled WGS sequence"/>
</dbReference>